<evidence type="ECO:0000313" key="8">
    <source>
        <dbReference type="EMBL" id="KJY62450.1"/>
    </source>
</evidence>
<name>A0A0F4LV19_9LACO</name>
<dbReference type="EMBL" id="JXJQ01000006">
    <property type="protein sequence ID" value="KJY62450.1"/>
    <property type="molecule type" value="Genomic_DNA"/>
</dbReference>
<evidence type="ECO:0000256" key="3">
    <source>
        <dbReference type="ARBA" id="ARBA00022722"/>
    </source>
</evidence>
<proteinExistence type="inferred from homology"/>
<dbReference type="PANTHER" id="PTHR34137:SF1">
    <property type="entry name" value="EXODEOXYRIBONUCLEASE 7 SMALL SUBUNIT"/>
    <property type="match status" value="1"/>
</dbReference>
<dbReference type="GO" id="GO:0008855">
    <property type="term" value="F:exodeoxyribonuclease VII activity"/>
    <property type="evidence" value="ECO:0007669"/>
    <property type="project" value="UniProtKB-UniRule"/>
</dbReference>
<dbReference type="EC" id="3.1.11.6" evidence="6"/>
<dbReference type="InterPro" id="IPR003761">
    <property type="entry name" value="Exonuc_VII_S"/>
</dbReference>
<dbReference type="RefSeq" id="WP_046316163.1">
    <property type="nucleotide sequence ID" value="NZ_JAMBJK010000005.1"/>
</dbReference>
<dbReference type="GO" id="GO:0009318">
    <property type="term" value="C:exodeoxyribonuclease VII complex"/>
    <property type="evidence" value="ECO:0007669"/>
    <property type="project" value="UniProtKB-UniRule"/>
</dbReference>
<comment type="subcellular location">
    <subcellularLocation>
        <location evidence="6">Cytoplasm</location>
    </subcellularLocation>
</comment>
<comment type="subunit">
    <text evidence="6">Heterooligomer composed of large and small subunits.</text>
</comment>
<dbReference type="InterPro" id="IPR037004">
    <property type="entry name" value="Exonuc_VII_ssu_sf"/>
</dbReference>
<evidence type="ECO:0000256" key="6">
    <source>
        <dbReference type="HAMAP-Rule" id="MF_00337"/>
    </source>
</evidence>
<protein>
    <recommendedName>
        <fullName evidence="6">Exodeoxyribonuclease 7 small subunit</fullName>
        <ecNumber evidence="6">3.1.11.6</ecNumber>
    </recommendedName>
    <alternativeName>
        <fullName evidence="6">Exodeoxyribonuclease VII small subunit</fullName>
        <shortName evidence="6">Exonuclease VII small subunit</shortName>
    </alternativeName>
</protein>
<comment type="catalytic activity">
    <reaction evidence="6">
        <text>Exonucleolytic cleavage in either 5'- to 3'- or 3'- to 5'-direction to yield nucleoside 5'-phosphates.</text>
        <dbReference type="EC" id="3.1.11.6"/>
    </reaction>
</comment>
<dbReference type="GO" id="GO:0006308">
    <property type="term" value="P:DNA catabolic process"/>
    <property type="evidence" value="ECO:0007669"/>
    <property type="project" value="UniProtKB-UniRule"/>
</dbReference>
<evidence type="ECO:0000256" key="5">
    <source>
        <dbReference type="ARBA" id="ARBA00022839"/>
    </source>
</evidence>
<dbReference type="Pfam" id="PF02609">
    <property type="entry name" value="Exonuc_VII_S"/>
    <property type="match status" value="1"/>
</dbReference>
<evidence type="ECO:0000256" key="7">
    <source>
        <dbReference type="SAM" id="MobiDB-lite"/>
    </source>
</evidence>
<organism evidence="8 9">
    <name type="scientific">Bombilactobacillus mellifer</name>
    <dbReference type="NCBI Taxonomy" id="1218492"/>
    <lineage>
        <taxon>Bacteria</taxon>
        <taxon>Bacillati</taxon>
        <taxon>Bacillota</taxon>
        <taxon>Bacilli</taxon>
        <taxon>Lactobacillales</taxon>
        <taxon>Lactobacillaceae</taxon>
        <taxon>Bombilactobacillus</taxon>
    </lineage>
</organism>
<comment type="similarity">
    <text evidence="1 6">Belongs to the XseB family.</text>
</comment>
<evidence type="ECO:0000313" key="9">
    <source>
        <dbReference type="Proteomes" id="UP000033558"/>
    </source>
</evidence>
<evidence type="ECO:0000256" key="1">
    <source>
        <dbReference type="ARBA" id="ARBA00009998"/>
    </source>
</evidence>
<keyword evidence="9" id="KW-1185">Reference proteome</keyword>
<dbReference type="NCBIfam" id="TIGR01280">
    <property type="entry name" value="xseB"/>
    <property type="match status" value="1"/>
</dbReference>
<keyword evidence="4 6" id="KW-0378">Hydrolase</keyword>
<evidence type="ECO:0000256" key="4">
    <source>
        <dbReference type="ARBA" id="ARBA00022801"/>
    </source>
</evidence>
<gene>
    <name evidence="6 8" type="primary">xseB</name>
    <name evidence="8" type="ORF">JG30_06650</name>
</gene>
<dbReference type="PANTHER" id="PTHR34137">
    <property type="entry name" value="EXODEOXYRIBONUCLEASE 7 SMALL SUBUNIT"/>
    <property type="match status" value="1"/>
</dbReference>
<evidence type="ECO:0000256" key="2">
    <source>
        <dbReference type="ARBA" id="ARBA00022490"/>
    </source>
</evidence>
<dbReference type="Gene3D" id="1.10.287.1040">
    <property type="entry name" value="Exonuclease VII, small subunit"/>
    <property type="match status" value="1"/>
</dbReference>
<dbReference type="PIRSF" id="PIRSF006488">
    <property type="entry name" value="Exonuc_VII_S"/>
    <property type="match status" value="1"/>
</dbReference>
<dbReference type="STRING" id="1218492.JG30_06650"/>
<dbReference type="Proteomes" id="UP000033558">
    <property type="component" value="Unassembled WGS sequence"/>
</dbReference>
<dbReference type="GO" id="GO:0005829">
    <property type="term" value="C:cytosol"/>
    <property type="evidence" value="ECO:0007669"/>
    <property type="project" value="TreeGrafter"/>
</dbReference>
<feature type="region of interest" description="Disordered" evidence="7">
    <location>
        <begin position="59"/>
        <end position="82"/>
    </location>
</feature>
<dbReference type="HOGENOM" id="CLU_145918_3_2_9"/>
<dbReference type="AlphaFoldDB" id="A0A0F4LV19"/>
<dbReference type="SUPFAM" id="SSF116842">
    <property type="entry name" value="XseB-like"/>
    <property type="match status" value="1"/>
</dbReference>
<reference evidence="8 9" key="1">
    <citation type="submission" date="2015-01" db="EMBL/GenBank/DDBJ databases">
        <title>Comparative genomics of the lactic acid bacteria isolated from the honey bee gut.</title>
        <authorList>
            <person name="Ellegaard K.M."/>
            <person name="Tamarit D."/>
            <person name="Javelind E."/>
            <person name="Olofsson T."/>
            <person name="Andersson S.G."/>
            <person name="Vasquez A."/>
        </authorList>
    </citation>
    <scope>NUCLEOTIDE SEQUENCE [LARGE SCALE GENOMIC DNA]</scope>
    <source>
        <strain evidence="8 9">Bin4</strain>
    </source>
</reference>
<keyword evidence="2 6" id="KW-0963">Cytoplasm</keyword>
<dbReference type="OrthoDB" id="9798666at2"/>
<comment type="caution">
    <text evidence="8">The sequence shown here is derived from an EMBL/GenBank/DDBJ whole genome shotgun (WGS) entry which is preliminary data.</text>
</comment>
<dbReference type="NCBIfam" id="NF002138">
    <property type="entry name" value="PRK00977.1-2"/>
    <property type="match status" value="1"/>
</dbReference>
<dbReference type="HAMAP" id="MF_00337">
    <property type="entry name" value="Exonuc_7_S"/>
    <property type="match status" value="1"/>
</dbReference>
<keyword evidence="3 6" id="KW-0540">Nuclease</keyword>
<sequence>MTKEKTFEENLTTLQQIVDRLQKGDVPLEEAMNQFQQGVQLSQKLNKTLSQAEEKLTQVMDEEGQTSDFQLPPATAKQDSEQ</sequence>
<comment type="function">
    <text evidence="6">Bidirectionally degrades single-stranded DNA into large acid-insoluble oligonucleotides, which are then degraded further into small acid-soluble oligonucleotides.</text>
</comment>
<accession>A0A0F4LV19</accession>
<keyword evidence="5 6" id="KW-0269">Exonuclease</keyword>
<dbReference type="PATRIC" id="fig|1218492.5.peg.801"/>